<sequence length="133" mass="15298">RIVDATMTIPNGTIFPVCPMNLAFNCEFIGLAMYFGLMGEGQPIGHYDDMWVGWCVKVLFHKLMFNLFWQEELIPFLHSISLPKDCTTVKQCYIELSKQAKAMLGKVDEYFNKLADAMVMWIEVWDKLNSFGA</sequence>
<evidence type="ECO:0000313" key="5">
    <source>
        <dbReference type="EMBL" id="KYP35517.1"/>
    </source>
</evidence>
<dbReference type="GO" id="GO:0071555">
    <property type="term" value="P:cell wall organization"/>
    <property type="evidence" value="ECO:0007669"/>
    <property type="project" value="UniProtKB-KW"/>
</dbReference>
<dbReference type="GO" id="GO:0005794">
    <property type="term" value="C:Golgi apparatus"/>
    <property type="evidence" value="ECO:0007669"/>
    <property type="project" value="UniProtKB-SubCell"/>
</dbReference>
<organism evidence="5 6">
    <name type="scientific">Cajanus cajan</name>
    <name type="common">Pigeon pea</name>
    <name type="synonym">Cajanus indicus</name>
    <dbReference type="NCBI Taxonomy" id="3821"/>
    <lineage>
        <taxon>Eukaryota</taxon>
        <taxon>Viridiplantae</taxon>
        <taxon>Streptophyta</taxon>
        <taxon>Embryophyta</taxon>
        <taxon>Tracheophyta</taxon>
        <taxon>Spermatophyta</taxon>
        <taxon>Magnoliopsida</taxon>
        <taxon>eudicotyledons</taxon>
        <taxon>Gunneridae</taxon>
        <taxon>Pentapetalae</taxon>
        <taxon>rosids</taxon>
        <taxon>fabids</taxon>
        <taxon>Fabales</taxon>
        <taxon>Fabaceae</taxon>
        <taxon>Papilionoideae</taxon>
        <taxon>50 kb inversion clade</taxon>
        <taxon>NPAAA clade</taxon>
        <taxon>indigoferoid/millettioid clade</taxon>
        <taxon>Phaseoleae</taxon>
        <taxon>Cajanus</taxon>
    </lineage>
</organism>
<feature type="non-terminal residue" evidence="5">
    <location>
        <position position="1"/>
    </location>
</feature>
<name>A0A151QYY6_CAJCA</name>
<comment type="subcellular location">
    <subcellularLocation>
        <location evidence="1">Golgi apparatus</location>
    </subcellularLocation>
</comment>
<dbReference type="PANTHER" id="PTHR31682">
    <property type="entry name" value="UDP-ARABINOSE MUTASE"/>
    <property type="match status" value="1"/>
</dbReference>
<dbReference type="OMA" id="MCRYVDA"/>
<comment type="similarity">
    <text evidence="2">Belongs to the RGP family.</text>
</comment>
<dbReference type="STRING" id="3821.A0A151QYY6"/>
<accession>A0A151QYY6</accession>
<dbReference type="InterPro" id="IPR037595">
    <property type="entry name" value="RGP_fam"/>
</dbReference>
<evidence type="ECO:0000256" key="3">
    <source>
        <dbReference type="ARBA" id="ARBA00023034"/>
    </source>
</evidence>
<evidence type="ECO:0000256" key="1">
    <source>
        <dbReference type="ARBA" id="ARBA00004555"/>
    </source>
</evidence>
<dbReference type="Pfam" id="PF03214">
    <property type="entry name" value="RGP"/>
    <property type="match status" value="2"/>
</dbReference>
<reference evidence="5" key="1">
    <citation type="journal article" date="2012" name="Nat. Biotechnol.">
        <title>Draft genome sequence of pigeonpea (Cajanus cajan), an orphan legume crop of resource-poor farmers.</title>
        <authorList>
            <person name="Varshney R.K."/>
            <person name="Chen W."/>
            <person name="Li Y."/>
            <person name="Bharti A.K."/>
            <person name="Saxena R.K."/>
            <person name="Schlueter J.A."/>
            <person name="Donoghue M.T."/>
            <person name="Azam S."/>
            <person name="Fan G."/>
            <person name="Whaley A.M."/>
            <person name="Farmer A.D."/>
            <person name="Sheridan J."/>
            <person name="Iwata A."/>
            <person name="Tuteja R."/>
            <person name="Penmetsa R.V."/>
            <person name="Wu W."/>
            <person name="Upadhyaya H.D."/>
            <person name="Yang S.P."/>
            <person name="Shah T."/>
            <person name="Saxena K.B."/>
            <person name="Michael T."/>
            <person name="McCombie W.R."/>
            <person name="Yang B."/>
            <person name="Zhang G."/>
            <person name="Yang H."/>
            <person name="Wang J."/>
            <person name="Spillane C."/>
            <person name="Cook D.R."/>
            <person name="May G.D."/>
            <person name="Xu X."/>
            <person name="Jackson S.A."/>
        </authorList>
    </citation>
    <scope>NUCLEOTIDE SEQUENCE [LARGE SCALE GENOMIC DNA]</scope>
</reference>
<evidence type="ECO:0000313" key="6">
    <source>
        <dbReference type="Proteomes" id="UP000075243"/>
    </source>
</evidence>
<dbReference type="Gramene" id="C.cajan_41847.t">
    <property type="protein sequence ID" value="C.cajan_41847.t"/>
    <property type="gene ID" value="C.cajan_41847"/>
</dbReference>
<protein>
    <submittedName>
        <fullName evidence="5">Alpha-1,4-glucan-protein synthase [UDP-forming] 2</fullName>
    </submittedName>
</protein>
<dbReference type="GO" id="GO:0033356">
    <property type="term" value="P:UDP-L-arabinose metabolic process"/>
    <property type="evidence" value="ECO:0007669"/>
    <property type="project" value="TreeGrafter"/>
</dbReference>
<keyword evidence="6" id="KW-1185">Reference proteome</keyword>
<dbReference type="EMBL" id="KQ484368">
    <property type="protein sequence ID" value="KYP35517.1"/>
    <property type="molecule type" value="Genomic_DNA"/>
</dbReference>
<evidence type="ECO:0000256" key="2">
    <source>
        <dbReference type="ARBA" id="ARBA00008986"/>
    </source>
</evidence>
<gene>
    <name evidence="5" type="ORF">KK1_043447</name>
</gene>
<dbReference type="GO" id="GO:0005829">
    <property type="term" value="C:cytosol"/>
    <property type="evidence" value="ECO:0007669"/>
    <property type="project" value="TreeGrafter"/>
</dbReference>
<evidence type="ECO:0000256" key="4">
    <source>
        <dbReference type="ARBA" id="ARBA00023316"/>
    </source>
</evidence>
<proteinExistence type="inferred from homology"/>
<dbReference type="GO" id="GO:0052691">
    <property type="term" value="F:UDP-arabinopyranose mutase activity"/>
    <property type="evidence" value="ECO:0007669"/>
    <property type="project" value="TreeGrafter"/>
</dbReference>
<dbReference type="PANTHER" id="PTHR31682:SF44">
    <property type="entry name" value="UDP-ARABINOPYRANOSE MUTASE 3"/>
    <property type="match status" value="1"/>
</dbReference>
<keyword evidence="3" id="KW-0333">Golgi apparatus</keyword>
<keyword evidence="4" id="KW-0961">Cell wall biogenesis/degradation</keyword>
<dbReference type="AlphaFoldDB" id="A0A151QYY6"/>
<dbReference type="Proteomes" id="UP000075243">
    <property type="component" value="Unassembled WGS sequence"/>
</dbReference>